<accession>A0AAD1ARJ8</accession>
<dbReference type="GeneID" id="45549524"/>
<dbReference type="EMBL" id="AP012544">
    <property type="protein sequence ID" value="BAN75418.1"/>
    <property type="molecule type" value="Genomic_DNA"/>
</dbReference>
<evidence type="ECO:0000256" key="3">
    <source>
        <dbReference type="ARBA" id="ARBA00022989"/>
    </source>
</evidence>
<evidence type="ECO:0000256" key="1">
    <source>
        <dbReference type="ARBA" id="ARBA00004370"/>
    </source>
</evidence>
<keyword evidence="3" id="KW-1133">Transmembrane helix</keyword>
<reference evidence="6 7" key="1">
    <citation type="journal article" date="2013" name="PLoS ONE">
        <title>Genomic Adaptation of the Lactobacillus casei Group.</title>
        <authorList>
            <person name="Toh H."/>
            <person name="Oshima K."/>
            <person name="Nakano A."/>
            <person name="Takahata M."/>
            <person name="Murakami M."/>
            <person name="Takaki T."/>
            <person name="Nishiyama H."/>
            <person name="Igimi S."/>
            <person name="Hattori M."/>
            <person name="Morita H."/>
        </authorList>
    </citation>
    <scope>NUCLEOTIDE SEQUENCE [LARGE SCALE GENOMIC DNA]</scope>
    <source>
        <strain evidence="6 7">ATCC 393</strain>
    </source>
</reference>
<evidence type="ECO:0000313" key="6">
    <source>
        <dbReference type="EMBL" id="BAN75418.1"/>
    </source>
</evidence>
<evidence type="ECO:0000256" key="2">
    <source>
        <dbReference type="ARBA" id="ARBA00022692"/>
    </source>
</evidence>
<evidence type="ECO:0000256" key="4">
    <source>
        <dbReference type="ARBA" id="ARBA00023136"/>
    </source>
</evidence>
<evidence type="ECO:0000259" key="5">
    <source>
        <dbReference type="Pfam" id="PF25940"/>
    </source>
</evidence>
<dbReference type="Gene3D" id="2.40.30.170">
    <property type="match status" value="1"/>
</dbReference>
<protein>
    <recommendedName>
        <fullName evidence="5">LcnD-like C-terminal domain-containing protein</fullName>
    </recommendedName>
</protein>
<feature type="domain" description="LcnD-like C-terminal" evidence="5">
    <location>
        <begin position="76"/>
        <end position="161"/>
    </location>
</feature>
<keyword evidence="2" id="KW-0812">Transmembrane</keyword>
<dbReference type="Pfam" id="PF25940">
    <property type="entry name" value="LcnD_C"/>
    <property type="match status" value="1"/>
</dbReference>
<keyword evidence="4" id="KW-0472">Membrane</keyword>
<dbReference type="InterPro" id="IPR058795">
    <property type="entry name" value="LcnD_C"/>
</dbReference>
<gene>
    <name evidence="6" type="ORF">LBCZ_2250</name>
</gene>
<dbReference type="Proteomes" id="UP000015560">
    <property type="component" value="Chromosome"/>
</dbReference>
<evidence type="ECO:0000313" key="7">
    <source>
        <dbReference type="Proteomes" id="UP000015560"/>
    </source>
</evidence>
<name>A0AAD1ARJ8_LACCA</name>
<proteinExistence type="predicted"/>
<dbReference type="AlphaFoldDB" id="A0AAD1ARJ8"/>
<comment type="subcellular location">
    <subcellularLocation>
        <location evidence="1">Membrane</location>
    </subcellularLocation>
</comment>
<organism evidence="6 7">
    <name type="scientific">Lacticaseibacillus casei DSM 20011 = JCM 1134 = ATCC 393</name>
    <dbReference type="NCBI Taxonomy" id="1423732"/>
    <lineage>
        <taxon>Bacteria</taxon>
        <taxon>Bacillati</taxon>
        <taxon>Bacillota</taxon>
        <taxon>Bacilli</taxon>
        <taxon>Lactobacillales</taxon>
        <taxon>Lactobacillaceae</taxon>
        <taxon>Lacticaseibacillus</taxon>
    </lineage>
</organism>
<sequence length="174" mass="19226">MQTITEQTIVADAKRIQQTLGKLEAKADDLRHASQPQTIKAPVTGLIYFRQSAVANQQIIGKKQVIGRILPEQNHQSSISFNLKVAKKDFSSVKRGQQVRVKVEPNAGDTPILTGKVTQIPSVNQLQQENLQITVQSRVSRSQLARLHDRITVDASIVTGSQSSWQALVRKLGI</sequence>
<dbReference type="RefSeq" id="WP_025012553.1">
    <property type="nucleotide sequence ID" value="NZ_AP012544.1"/>
</dbReference>